<accession>A0A5A7QQR8</accession>
<comment type="caution">
    <text evidence="14">The sequence shown here is derived from an EMBL/GenBank/DDBJ whole genome shotgun (WGS) entry which is preliminary data.</text>
</comment>
<dbReference type="OrthoDB" id="423598at2759"/>
<dbReference type="AlphaFoldDB" id="A0A5A7QQR8"/>
<dbReference type="GO" id="GO:0016168">
    <property type="term" value="F:chlorophyll binding"/>
    <property type="evidence" value="ECO:0007669"/>
    <property type="project" value="UniProtKB-KW"/>
</dbReference>
<dbReference type="SUPFAM" id="SSF103511">
    <property type="entry name" value="Chlorophyll a-b binding protein"/>
    <property type="match status" value="1"/>
</dbReference>
<keyword evidence="3 13" id="KW-0150">Chloroplast</keyword>
<evidence type="ECO:0000256" key="13">
    <source>
        <dbReference type="RuleBase" id="RU363080"/>
    </source>
</evidence>
<dbReference type="GO" id="GO:0009522">
    <property type="term" value="C:photosystem I"/>
    <property type="evidence" value="ECO:0007669"/>
    <property type="project" value="UniProtKB-KW"/>
</dbReference>
<evidence type="ECO:0000256" key="7">
    <source>
        <dbReference type="ARBA" id="ARBA00022989"/>
    </source>
</evidence>
<keyword evidence="13" id="KW-0603">Photosystem I</keyword>
<dbReference type="GO" id="GO:0009535">
    <property type="term" value="C:chloroplast thylakoid membrane"/>
    <property type="evidence" value="ECO:0007669"/>
    <property type="project" value="UniProtKB-SubCell"/>
</dbReference>
<dbReference type="Pfam" id="PF00504">
    <property type="entry name" value="Chloroa_b-bind"/>
    <property type="match status" value="1"/>
</dbReference>
<organism evidence="14 15">
    <name type="scientific">Striga asiatica</name>
    <name type="common">Asiatic witchweed</name>
    <name type="synonym">Buchnera asiatica</name>
    <dbReference type="NCBI Taxonomy" id="4170"/>
    <lineage>
        <taxon>Eukaryota</taxon>
        <taxon>Viridiplantae</taxon>
        <taxon>Streptophyta</taxon>
        <taxon>Embryophyta</taxon>
        <taxon>Tracheophyta</taxon>
        <taxon>Spermatophyta</taxon>
        <taxon>Magnoliopsida</taxon>
        <taxon>eudicotyledons</taxon>
        <taxon>Gunneridae</taxon>
        <taxon>Pentapetalae</taxon>
        <taxon>asterids</taxon>
        <taxon>lamiids</taxon>
        <taxon>Lamiales</taxon>
        <taxon>Orobanchaceae</taxon>
        <taxon>Buchnereae</taxon>
        <taxon>Striga</taxon>
    </lineage>
</organism>
<keyword evidence="10" id="KW-0472">Membrane</keyword>
<evidence type="ECO:0000256" key="12">
    <source>
        <dbReference type="PIRSR" id="PIRSR601344-1"/>
    </source>
</evidence>
<name>A0A5A7QQR8_STRAF</name>
<dbReference type="Gene3D" id="1.10.3460.10">
    <property type="entry name" value="Chlorophyll a/b binding protein domain"/>
    <property type="match status" value="1"/>
</dbReference>
<evidence type="ECO:0000256" key="4">
    <source>
        <dbReference type="ARBA" id="ARBA00022531"/>
    </source>
</evidence>
<keyword evidence="5 13" id="KW-0934">Plastid</keyword>
<feature type="binding site" evidence="12">
    <location>
        <position position="100"/>
    </location>
    <ligand>
        <name>chlorophyll a</name>
        <dbReference type="ChEBI" id="CHEBI:58416"/>
        <label>1</label>
    </ligand>
</feature>
<sequence length="406" mass="42987">MAVAASSLIGNRSARIQARFAFGGKKSAPKRAASKTVVPDRPLWYPGTKAPEYLDGSLVNLAKNVAGDIIGTRTEVADVKSTTFQPYSEVFRLQRFRKCELIHGRWAMLATLGALTVEWLTGVTWQDAGKKSRIKTDSNRRSNRPVRWLAGPPARLGRAVGLGSARPGSVPCRASWCPGTALGTAGATGLGPWGRWTWLGADWRWWARPGAAGTARARLVPLGCELGTAEARLRRCRAAGHGQALARHCWHGEGTDRDHTGAAGCPRGHWALGHAAGACTEANWAQLARLGSALDLARGSGTRPRALGLARALPGAVRMAGHAGCHGHACWGYWGLCLAHGHALGAAGAVACTRAVPRAYRARALAKATLCRHGQALGPGTTALRARPVTKAGPCRTSGDYFRQHA</sequence>
<comment type="subcellular location">
    <subcellularLocation>
        <location evidence="1">Plastid</location>
        <location evidence="1">Chloroplast thylakoid membrane</location>
        <topology evidence="1">Multi-pass membrane protein</topology>
    </subcellularLocation>
</comment>
<evidence type="ECO:0000256" key="11">
    <source>
        <dbReference type="ARBA" id="ARBA00023276"/>
    </source>
</evidence>
<evidence type="ECO:0000256" key="2">
    <source>
        <dbReference type="ARBA" id="ARBA00022494"/>
    </source>
</evidence>
<comment type="similarity">
    <text evidence="13">Belongs to the light-harvesting chlorophyll a/b-binding (LHC) protein family.</text>
</comment>
<protein>
    <recommendedName>
        <fullName evidence="13">Chlorophyll a-b binding protein, chloroplastic</fullName>
    </recommendedName>
</protein>
<evidence type="ECO:0000256" key="8">
    <source>
        <dbReference type="ARBA" id="ARBA00022991"/>
    </source>
</evidence>
<comment type="function">
    <text evidence="13">The light-harvesting complex (LHC) functions as a light receptor, it captures and delivers excitation energy to photosystems with which it is closely associated.</text>
</comment>
<proteinExistence type="inferred from homology"/>
<evidence type="ECO:0000256" key="1">
    <source>
        <dbReference type="ARBA" id="ARBA00004454"/>
    </source>
</evidence>
<feature type="binding site" description="axial binding residue" evidence="12">
    <location>
        <position position="105"/>
    </location>
    <ligand>
        <name>chlorophyll a</name>
        <dbReference type="ChEBI" id="CHEBI:58416"/>
        <label>2</label>
    </ligand>
    <ligandPart>
        <name>Mg</name>
        <dbReference type="ChEBI" id="CHEBI:25107"/>
    </ligandPart>
</feature>
<dbReference type="GO" id="GO:0009523">
    <property type="term" value="C:photosystem II"/>
    <property type="evidence" value="ECO:0007669"/>
    <property type="project" value="UniProtKB-KW"/>
</dbReference>
<dbReference type="InterPro" id="IPR022796">
    <property type="entry name" value="Chloroa_b-bind"/>
</dbReference>
<keyword evidence="6" id="KW-0812">Transmembrane</keyword>
<evidence type="ECO:0000256" key="3">
    <source>
        <dbReference type="ARBA" id="ARBA00022528"/>
    </source>
</evidence>
<reference evidence="15" key="1">
    <citation type="journal article" date="2019" name="Curr. Biol.">
        <title>Genome Sequence of Striga asiatica Provides Insight into the Evolution of Plant Parasitism.</title>
        <authorList>
            <person name="Yoshida S."/>
            <person name="Kim S."/>
            <person name="Wafula E.K."/>
            <person name="Tanskanen J."/>
            <person name="Kim Y.M."/>
            <person name="Honaas L."/>
            <person name="Yang Z."/>
            <person name="Spallek T."/>
            <person name="Conn C.E."/>
            <person name="Ichihashi Y."/>
            <person name="Cheong K."/>
            <person name="Cui S."/>
            <person name="Der J.P."/>
            <person name="Gundlach H."/>
            <person name="Jiao Y."/>
            <person name="Hori C."/>
            <person name="Ishida J.K."/>
            <person name="Kasahara H."/>
            <person name="Kiba T."/>
            <person name="Kim M.S."/>
            <person name="Koo N."/>
            <person name="Laohavisit A."/>
            <person name="Lee Y.H."/>
            <person name="Lumba S."/>
            <person name="McCourt P."/>
            <person name="Mortimer J.C."/>
            <person name="Mutuku J.M."/>
            <person name="Nomura T."/>
            <person name="Sasaki-Sekimoto Y."/>
            <person name="Seto Y."/>
            <person name="Wang Y."/>
            <person name="Wakatake T."/>
            <person name="Sakakibara H."/>
            <person name="Demura T."/>
            <person name="Yamaguchi S."/>
            <person name="Yoneyama K."/>
            <person name="Manabe R.I."/>
            <person name="Nelson D.C."/>
            <person name="Schulman A.H."/>
            <person name="Timko M.P."/>
            <person name="dePamphilis C.W."/>
            <person name="Choi D."/>
            <person name="Shirasu K."/>
        </authorList>
    </citation>
    <scope>NUCLEOTIDE SEQUENCE [LARGE SCALE GENOMIC DNA]</scope>
    <source>
        <strain evidence="15">cv. UVA1</strain>
    </source>
</reference>
<gene>
    <name evidence="14" type="ORF">STAS_23277</name>
</gene>
<keyword evidence="8 13" id="KW-0157">Chromophore</keyword>
<keyword evidence="7" id="KW-1133">Transmembrane helix</keyword>
<dbReference type="EMBL" id="BKCP01007504">
    <property type="protein sequence ID" value="GER46251.1"/>
    <property type="molecule type" value="Genomic_DNA"/>
</dbReference>
<keyword evidence="9 13" id="KW-0793">Thylakoid</keyword>
<feature type="binding site" evidence="12">
    <location>
        <position position="103"/>
    </location>
    <ligand>
        <name>chlorophyll a</name>
        <dbReference type="ChEBI" id="CHEBI:58416"/>
        <label>1</label>
    </ligand>
</feature>
<dbReference type="InterPro" id="IPR001344">
    <property type="entry name" value="Chloro_AB-bd_pln"/>
</dbReference>
<dbReference type="PANTHER" id="PTHR21649">
    <property type="entry name" value="CHLOROPHYLL A/B BINDING PROTEIN"/>
    <property type="match status" value="1"/>
</dbReference>
<evidence type="ECO:0000313" key="15">
    <source>
        <dbReference type="Proteomes" id="UP000325081"/>
    </source>
</evidence>
<dbReference type="Proteomes" id="UP000325081">
    <property type="component" value="Unassembled WGS sequence"/>
</dbReference>
<evidence type="ECO:0000256" key="5">
    <source>
        <dbReference type="ARBA" id="ARBA00022640"/>
    </source>
</evidence>
<keyword evidence="4 13" id="KW-0602">Photosynthesis</keyword>
<dbReference type="GO" id="GO:0009765">
    <property type="term" value="P:photosynthesis, light harvesting"/>
    <property type="evidence" value="ECO:0007669"/>
    <property type="project" value="InterPro"/>
</dbReference>
<evidence type="ECO:0000256" key="9">
    <source>
        <dbReference type="ARBA" id="ARBA00023078"/>
    </source>
</evidence>
<keyword evidence="2 12" id="KW-0148">Chlorophyll</keyword>
<evidence type="ECO:0000256" key="6">
    <source>
        <dbReference type="ARBA" id="ARBA00022692"/>
    </source>
</evidence>
<keyword evidence="15" id="KW-1185">Reference proteome</keyword>
<evidence type="ECO:0000256" key="10">
    <source>
        <dbReference type="ARBA" id="ARBA00023136"/>
    </source>
</evidence>
<evidence type="ECO:0000313" key="14">
    <source>
        <dbReference type="EMBL" id="GER46251.1"/>
    </source>
</evidence>
<keyword evidence="11 13" id="KW-0604">Photosystem II</keyword>